<accession>A0AAU9PZT7</accession>
<evidence type="ECO:0000313" key="1">
    <source>
        <dbReference type="EMBL" id="CAH1520539.1"/>
    </source>
</evidence>
<evidence type="ECO:0000313" key="2">
    <source>
        <dbReference type="Proteomes" id="UP001295420"/>
    </source>
</evidence>
<protein>
    <submittedName>
        <fullName evidence="1">Uncharacterized protein</fullName>
    </submittedName>
</protein>
<dbReference type="AlphaFoldDB" id="A0AAU9PZT7"/>
<name>A0AAU9PZT7_9VIBR</name>
<reference evidence="1" key="1">
    <citation type="submission" date="2022-01" db="EMBL/GenBank/DDBJ databases">
        <authorList>
            <person name="Lagorce A."/>
        </authorList>
    </citation>
    <scope>NUCLEOTIDE SEQUENCE</scope>
    <source>
        <strain evidence="1">Th15_F1_D04</strain>
    </source>
</reference>
<gene>
    <name evidence="1" type="ORF">THF1D04_10251</name>
</gene>
<dbReference type="EMBL" id="CAKMTQ010000001">
    <property type="protein sequence ID" value="CAH1520539.1"/>
    <property type="molecule type" value="Genomic_DNA"/>
</dbReference>
<proteinExistence type="predicted"/>
<organism evidence="1 2">
    <name type="scientific">Vibrio owensii</name>
    <dbReference type="NCBI Taxonomy" id="696485"/>
    <lineage>
        <taxon>Bacteria</taxon>
        <taxon>Pseudomonadati</taxon>
        <taxon>Pseudomonadota</taxon>
        <taxon>Gammaproteobacteria</taxon>
        <taxon>Vibrionales</taxon>
        <taxon>Vibrionaceae</taxon>
        <taxon>Vibrio</taxon>
    </lineage>
</organism>
<comment type="caution">
    <text evidence="1">The sequence shown here is derived from an EMBL/GenBank/DDBJ whole genome shotgun (WGS) entry which is preliminary data.</text>
</comment>
<dbReference type="Proteomes" id="UP001295420">
    <property type="component" value="Unassembled WGS sequence"/>
</dbReference>
<sequence>MCIISVSKTNVAIYCLTLFLTRIDYIYNATELESSEIAS</sequence>